<feature type="region of interest" description="Disordered" evidence="1">
    <location>
        <begin position="1"/>
        <end position="32"/>
    </location>
</feature>
<organism evidence="3 4">
    <name type="scientific">Polypedilum vanderplanki</name>
    <name type="common">Sleeping chironomid midge</name>
    <dbReference type="NCBI Taxonomy" id="319348"/>
    <lineage>
        <taxon>Eukaryota</taxon>
        <taxon>Metazoa</taxon>
        <taxon>Ecdysozoa</taxon>
        <taxon>Arthropoda</taxon>
        <taxon>Hexapoda</taxon>
        <taxon>Insecta</taxon>
        <taxon>Pterygota</taxon>
        <taxon>Neoptera</taxon>
        <taxon>Endopterygota</taxon>
        <taxon>Diptera</taxon>
        <taxon>Nematocera</taxon>
        <taxon>Chironomoidea</taxon>
        <taxon>Chironomidae</taxon>
        <taxon>Chironominae</taxon>
        <taxon>Polypedilum</taxon>
        <taxon>Polypedilum</taxon>
    </lineage>
</organism>
<dbReference type="Proteomes" id="UP001107558">
    <property type="component" value="Chromosome 2"/>
</dbReference>
<dbReference type="GO" id="GO:0003700">
    <property type="term" value="F:DNA-binding transcription factor activity"/>
    <property type="evidence" value="ECO:0007669"/>
    <property type="project" value="InterPro"/>
</dbReference>
<comment type="caution">
    <text evidence="3">The sequence shown here is derived from an EMBL/GenBank/DDBJ whole genome shotgun (WGS) entry which is preliminary data.</text>
</comment>
<evidence type="ECO:0000259" key="2">
    <source>
        <dbReference type="PROSITE" id="PS50217"/>
    </source>
</evidence>
<proteinExistence type="predicted"/>
<dbReference type="Pfam" id="PF07716">
    <property type="entry name" value="bZIP_2"/>
    <property type="match status" value="1"/>
</dbReference>
<dbReference type="InterPro" id="IPR046347">
    <property type="entry name" value="bZIP_sf"/>
</dbReference>
<dbReference type="GO" id="GO:0005634">
    <property type="term" value="C:nucleus"/>
    <property type="evidence" value="ECO:0007669"/>
    <property type="project" value="UniProtKB-ARBA"/>
</dbReference>
<feature type="compositionally biased region" description="Basic and acidic residues" evidence="1">
    <location>
        <begin position="8"/>
        <end position="23"/>
    </location>
</feature>
<dbReference type="EMBL" id="JADBJN010000002">
    <property type="protein sequence ID" value="KAG5679051.1"/>
    <property type="molecule type" value="Genomic_DNA"/>
</dbReference>
<evidence type="ECO:0000313" key="3">
    <source>
        <dbReference type="EMBL" id="KAG5679051.1"/>
    </source>
</evidence>
<evidence type="ECO:0000256" key="1">
    <source>
        <dbReference type="SAM" id="MobiDB-lite"/>
    </source>
</evidence>
<reference evidence="3" key="1">
    <citation type="submission" date="2021-03" db="EMBL/GenBank/DDBJ databases">
        <title>Chromosome level genome of the anhydrobiotic midge Polypedilum vanderplanki.</title>
        <authorList>
            <person name="Yoshida Y."/>
            <person name="Kikawada T."/>
            <person name="Gusev O."/>
        </authorList>
    </citation>
    <scope>NUCLEOTIDE SEQUENCE</scope>
    <source>
        <strain evidence="3">NIAS01</strain>
        <tissue evidence="3">Whole body or cell culture</tissue>
    </source>
</reference>
<feature type="domain" description="BZIP" evidence="2">
    <location>
        <begin position="9"/>
        <end position="72"/>
    </location>
</feature>
<sequence length="97" mass="11511">MSPPKNPNDPKHKQSREKNNEAVRKHREKRRNEIKKIEDAIEHYKAENYILQGKIDMQRDFIKSMLNDTKNLSLSAEEQTFLNAIDDELKAEDLNEF</sequence>
<protein>
    <recommendedName>
        <fullName evidence="2">BZIP domain-containing protein</fullName>
    </recommendedName>
</protein>
<dbReference type="PROSITE" id="PS50217">
    <property type="entry name" value="BZIP"/>
    <property type="match status" value="1"/>
</dbReference>
<dbReference type="SUPFAM" id="SSF57959">
    <property type="entry name" value="Leucine zipper domain"/>
    <property type="match status" value="1"/>
</dbReference>
<accession>A0A9J6CBD3</accession>
<dbReference type="Gene3D" id="1.20.5.170">
    <property type="match status" value="1"/>
</dbReference>
<name>A0A9J6CBD3_POLVA</name>
<dbReference type="InterPro" id="IPR004827">
    <property type="entry name" value="bZIP"/>
</dbReference>
<keyword evidence="4" id="KW-1185">Reference proteome</keyword>
<gene>
    <name evidence="3" type="ORF">PVAND_008648</name>
</gene>
<evidence type="ECO:0000313" key="4">
    <source>
        <dbReference type="Proteomes" id="UP001107558"/>
    </source>
</evidence>
<dbReference type="AlphaFoldDB" id="A0A9J6CBD3"/>
<dbReference type="SMART" id="SM00338">
    <property type="entry name" value="BRLZ"/>
    <property type="match status" value="1"/>
</dbReference>